<feature type="region of interest" description="Disordered" evidence="1">
    <location>
        <begin position="67"/>
        <end position="99"/>
    </location>
</feature>
<dbReference type="Proteomes" id="UP001499854">
    <property type="component" value="Unassembled WGS sequence"/>
</dbReference>
<sequence>MAGTPRVLTITFKIHVNRDLKANIRFARIESAAESLVNGMITLLPRVFPWADRVAVDRSWSYDWWSPDTETIQLPPTEDNTPDELTDPAADATAPPEDL</sequence>
<evidence type="ECO:0000256" key="1">
    <source>
        <dbReference type="SAM" id="MobiDB-lite"/>
    </source>
</evidence>
<evidence type="ECO:0000313" key="2">
    <source>
        <dbReference type="EMBL" id="GAA1952747.1"/>
    </source>
</evidence>
<keyword evidence="3" id="KW-1185">Reference proteome</keyword>
<dbReference type="RefSeq" id="WP_344655229.1">
    <property type="nucleotide sequence ID" value="NZ_BAAAQM010000002.1"/>
</dbReference>
<reference evidence="2 3" key="1">
    <citation type="journal article" date="2019" name="Int. J. Syst. Evol. Microbiol.">
        <title>The Global Catalogue of Microorganisms (GCM) 10K type strain sequencing project: providing services to taxonomists for standard genome sequencing and annotation.</title>
        <authorList>
            <consortium name="The Broad Institute Genomics Platform"/>
            <consortium name="The Broad Institute Genome Sequencing Center for Infectious Disease"/>
            <person name="Wu L."/>
            <person name="Ma J."/>
        </authorList>
    </citation>
    <scope>NUCLEOTIDE SEQUENCE [LARGE SCALE GENOMIC DNA]</scope>
    <source>
        <strain evidence="2 3">JCM 16013</strain>
    </source>
</reference>
<proteinExistence type="predicted"/>
<evidence type="ECO:0000313" key="3">
    <source>
        <dbReference type="Proteomes" id="UP001499854"/>
    </source>
</evidence>
<dbReference type="EMBL" id="BAAAQM010000002">
    <property type="protein sequence ID" value="GAA1952747.1"/>
    <property type="molecule type" value="Genomic_DNA"/>
</dbReference>
<name>A0ABN2QHY7_9ACTN</name>
<feature type="compositionally biased region" description="Low complexity" evidence="1">
    <location>
        <begin position="87"/>
        <end position="99"/>
    </location>
</feature>
<comment type="caution">
    <text evidence="2">The sequence shown here is derived from an EMBL/GenBank/DDBJ whole genome shotgun (WGS) entry which is preliminary data.</text>
</comment>
<gene>
    <name evidence="2" type="ORF">GCM10009838_04870</name>
</gene>
<organism evidence="2 3">
    <name type="scientific">Catenulispora subtropica</name>
    <dbReference type="NCBI Taxonomy" id="450798"/>
    <lineage>
        <taxon>Bacteria</taxon>
        <taxon>Bacillati</taxon>
        <taxon>Actinomycetota</taxon>
        <taxon>Actinomycetes</taxon>
        <taxon>Catenulisporales</taxon>
        <taxon>Catenulisporaceae</taxon>
        <taxon>Catenulispora</taxon>
    </lineage>
</organism>
<accession>A0ABN2QHY7</accession>
<protein>
    <submittedName>
        <fullName evidence="2">Uncharacterized protein</fullName>
    </submittedName>
</protein>